<comment type="caution">
    <text evidence="4">The sequence shown here is derived from an EMBL/GenBank/DDBJ whole genome shotgun (WGS) entry which is preliminary data.</text>
</comment>
<reference evidence="4" key="1">
    <citation type="submission" date="2019-01" db="EMBL/GenBank/DDBJ databases">
        <title>Genomic signatures and co-occurrence patterns of the ultra-small Saccharimodia (Patescibacteria phylum) suggest a symbiotic lifestyle.</title>
        <authorList>
            <person name="Lemos L."/>
            <person name="Medeiros J."/>
            <person name="Andreote F."/>
            <person name="Fernandes G."/>
            <person name="Varani A."/>
            <person name="Oliveira G."/>
            <person name="Pylro V."/>
        </authorList>
    </citation>
    <scope>NUCLEOTIDE SEQUENCE [LARGE SCALE GENOMIC DNA]</scope>
    <source>
        <strain evidence="4">AMD01</strain>
    </source>
</reference>
<feature type="domain" description="SpoVR protein-like N-terminal" evidence="2">
    <location>
        <begin position="27"/>
        <end position="446"/>
    </location>
</feature>
<evidence type="ECO:0000259" key="2">
    <source>
        <dbReference type="Pfam" id="PF04293"/>
    </source>
</evidence>
<evidence type="ECO:0000313" key="4">
    <source>
        <dbReference type="EMBL" id="RWZ79690.1"/>
    </source>
</evidence>
<organism evidence="4 5">
    <name type="scientific">Candidatus Chaera renei</name>
    <dbReference type="NCBI Taxonomy" id="2506947"/>
    <lineage>
        <taxon>Bacteria</taxon>
        <taxon>Candidatus Saccharimonadota</taxon>
        <taxon>Candidatus Saccharimonadia</taxon>
        <taxon>Candidatus Saccharimonadales</taxon>
        <taxon>Candidatus Saccharimonadaceae</taxon>
        <taxon>Candidatus Chaera</taxon>
    </lineage>
</organism>
<dbReference type="InterPro" id="IPR057008">
    <property type="entry name" value="SpoVR-like_C"/>
</dbReference>
<evidence type="ECO:0000313" key="5">
    <source>
        <dbReference type="Proteomes" id="UP000289269"/>
    </source>
</evidence>
<proteinExistence type="predicted"/>
<evidence type="ECO:0000256" key="1">
    <source>
        <dbReference type="SAM" id="MobiDB-lite"/>
    </source>
</evidence>
<evidence type="ECO:0000259" key="3">
    <source>
        <dbReference type="Pfam" id="PF24755"/>
    </source>
</evidence>
<dbReference type="AlphaFoldDB" id="A0A4Q0AJW8"/>
<dbReference type="PANTHER" id="PTHR30029:SF2">
    <property type="entry name" value="STAGE V SPORULATION PROTEIN R"/>
    <property type="match status" value="1"/>
</dbReference>
<name>A0A4Q0AJW8_9BACT</name>
<feature type="domain" description="SpoVR-like C-terminal" evidence="3">
    <location>
        <begin position="448"/>
        <end position="500"/>
    </location>
</feature>
<feature type="compositionally biased region" description="Basic and acidic residues" evidence="1">
    <location>
        <begin position="11"/>
        <end position="24"/>
    </location>
</feature>
<dbReference type="PANTHER" id="PTHR30029">
    <property type="entry name" value="STAGE V SPORULATION PROTEIN R"/>
    <property type="match status" value="1"/>
</dbReference>
<gene>
    <name evidence="4" type="ORF">EOT04_00725</name>
</gene>
<sequence>MSIESDPLAEPVREKETHSHEYAAEDRELENALTHIWNIAKDFRLDPFPTHFEIVPPKIINQLGAYGVPGRFSHWTHGRQYRRLKTMYDYGLSKIYELVINSDPSQAFLLENNPPIENKFVMAHVLGHTDFFNNNQLFADTRRDMPEAAARNAARIKNYEEKEGKMAVERFLDAALTIEEHIDPYQPMRLSAENELKMWHDMATRKQRVGLLDEFEDLLGPQEKKTAVEGLGRVAVHMPPTPDRDILGFIRNHAPYLEDWQRDVIDIVRSESVYFYPQRRTKIMNEGWASYWHKRIMREMGDRRLISDQDNEAWWLVHSGVLAPSKRSLNPYYLGMTMFEYLEDYHNGCLTQEEQAWLKKEDVPVPPRFDGALKDSPAIPALRDIMAHNDDQSFIRNYFNKIVAARMGLYIYEKRESHGEDTIYVVKDTGWQTIRDKLVDSMDNCGNPLIVVVDGDHNHTSELYLRHEFDGQSLDPEYVEKILPYIYALWQRPLHLETTDSQSSKKIMYAYDGTNISKSE</sequence>
<dbReference type="Pfam" id="PF24755">
    <property type="entry name" value="SpoVR_C"/>
    <property type="match status" value="1"/>
</dbReference>
<dbReference type="InterPro" id="IPR007390">
    <property type="entry name" value="Spore_V_R"/>
</dbReference>
<dbReference type="InterPro" id="IPR056174">
    <property type="entry name" value="SpoVR_N"/>
</dbReference>
<dbReference type="Pfam" id="PF04293">
    <property type="entry name" value="SpoVR"/>
    <property type="match status" value="1"/>
</dbReference>
<feature type="region of interest" description="Disordered" evidence="1">
    <location>
        <begin position="1"/>
        <end position="24"/>
    </location>
</feature>
<keyword evidence="5" id="KW-1185">Reference proteome</keyword>
<accession>A0A4Q0AJW8</accession>
<protein>
    <submittedName>
        <fullName evidence="4">Stage V sporulation protein R</fullName>
    </submittedName>
</protein>
<dbReference type="Proteomes" id="UP000289269">
    <property type="component" value="Unassembled WGS sequence"/>
</dbReference>
<dbReference type="EMBL" id="SCKW01000004">
    <property type="protein sequence ID" value="RWZ79690.1"/>
    <property type="molecule type" value="Genomic_DNA"/>
</dbReference>